<gene>
    <name evidence="1" type="ORF">BBD32_16845</name>
</gene>
<evidence type="ECO:0008006" key="3">
    <source>
        <dbReference type="Google" id="ProtNLM"/>
    </source>
</evidence>
<name>A0AAU8V0S2_9FLAO</name>
<proteinExistence type="predicted"/>
<evidence type="ECO:0000313" key="1">
    <source>
        <dbReference type="EMBL" id="AQX03007.1"/>
    </source>
</evidence>
<reference evidence="1 2" key="1">
    <citation type="submission" date="2016-07" db="EMBL/GenBank/DDBJ databases">
        <title>Revisiting the taxonomy of the Elizabethkingia Genus using Whole-Genome Sequencing, Optical Mapping, and MALDI-TOF, along with proposal of three novel Elizabethkingia species: Elizabethkingia bruuniana sp. nov., Elizabethkingia ursingii sp. nov., and Elizabethkingia occulta sp. nov.</title>
        <authorList>
            <person name="Nicholson A.C."/>
        </authorList>
    </citation>
    <scope>NUCLEOTIDE SEQUENCE [LARGE SCALE GENOMIC DNA]</scope>
    <source>
        <strain evidence="1 2">F3201</strain>
    </source>
</reference>
<evidence type="ECO:0000313" key="2">
    <source>
        <dbReference type="Proteomes" id="UP000190848"/>
    </source>
</evidence>
<protein>
    <recommendedName>
        <fullName evidence="3">Transporter</fullName>
    </recommendedName>
</protein>
<dbReference type="Pfam" id="PF13557">
    <property type="entry name" value="Phenol_MetA_deg"/>
    <property type="match status" value="1"/>
</dbReference>
<dbReference type="InterPro" id="IPR025737">
    <property type="entry name" value="FApF"/>
</dbReference>
<dbReference type="RefSeq" id="WP_161042718.1">
    <property type="nucleotide sequence ID" value="NZ_CP016374.1"/>
</dbReference>
<sequence>MQAQTLAPIQLDRPDQTETVYTVPKNYFQVESGFRTEHLGKDQNIYEFPSALWKYGITDKMELRLITDLAREEGKMLLRPLSLGFKMALTEDKGILPKISFIGHFMLNIKEGIFTKSRSVVPRFRFTFQNNISENISIGYNMGMEWNTENKVPSYIYTLAYGHSITKRIGAYIEAYGFYARNAKADSRIDGGVTCLITPDFIIDLSSGIGLSETSPKYFFAVGISFRTKL</sequence>
<dbReference type="Proteomes" id="UP000190848">
    <property type="component" value="Chromosome"/>
</dbReference>
<organism evidence="1 2">
    <name type="scientific">Elizabethkingia anophelis</name>
    <dbReference type="NCBI Taxonomy" id="1117645"/>
    <lineage>
        <taxon>Bacteria</taxon>
        <taxon>Pseudomonadati</taxon>
        <taxon>Bacteroidota</taxon>
        <taxon>Flavobacteriia</taxon>
        <taxon>Flavobacteriales</taxon>
        <taxon>Weeksellaceae</taxon>
        <taxon>Elizabethkingia</taxon>
    </lineage>
</organism>
<accession>A0AAU8V0S2</accession>
<dbReference type="AlphaFoldDB" id="A0AAU8V0S2"/>
<dbReference type="EMBL" id="CP016374">
    <property type="protein sequence ID" value="AQX03007.1"/>
    <property type="molecule type" value="Genomic_DNA"/>
</dbReference>